<comment type="caution">
    <text evidence="1">The sequence shown here is derived from an EMBL/GenBank/DDBJ whole genome shotgun (WGS) entry which is preliminary data.</text>
</comment>
<gene>
    <name evidence="1" type="ORF">EYZ11_009888</name>
</gene>
<name>A0A4V6RQQ1_9EURO</name>
<dbReference type="Proteomes" id="UP000308092">
    <property type="component" value="Unassembled WGS sequence"/>
</dbReference>
<protein>
    <submittedName>
        <fullName evidence="1">Uncharacterized protein</fullName>
    </submittedName>
</protein>
<reference evidence="1 2" key="1">
    <citation type="submission" date="2019-03" db="EMBL/GenBank/DDBJ databases">
        <title>The genome sequence of a newly discovered highly antifungal drug resistant Aspergillus species, Aspergillus tanneri NIH 1004.</title>
        <authorList>
            <person name="Mounaud S."/>
            <person name="Singh I."/>
            <person name="Joardar V."/>
            <person name="Pakala S."/>
            <person name="Pakala S."/>
            <person name="Venepally P."/>
            <person name="Hoover J."/>
            <person name="Nierman W."/>
            <person name="Chung J."/>
            <person name="Losada L."/>
        </authorList>
    </citation>
    <scope>NUCLEOTIDE SEQUENCE [LARGE SCALE GENOMIC DNA]</scope>
    <source>
        <strain evidence="1 2">NIH1004</strain>
    </source>
</reference>
<dbReference type="AlphaFoldDB" id="A0A4V6RQQ1"/>
<keyword evidence="2" id="KW-1185">Reference proteome</keyword>
<dbReference type="VEuPathDB" id="FungiDB:EYZ11_009888"/>
<proteinExistence type="predicted"/>
<evidence type="ECO:0000313" key="2">
    <source>
        <dbReference type="Proteomes" id="UP000308092"/>
    </source>
</evidence>
<dbReference type="EMBL" id="SOSA01000497">
    <property type="protein sequence ID" value="THC90644.1"/>
    <property type="molecule type" value="Genomic_DNA"/>
</dbReference>
<evidence type="ECO:0000313" key="1">
    <source>
        <dbReference type="EMBL" id="THC90644.1"/>
    </source>
</evidence>
<sequence length="17" mass="1910">MSGNEEEALDRRSDGED</sequence>
<accession>A0A4V6RQQ1</accession>
<organism evidence="1 2">
    <name type="scientific">Aspergillus tanneri</name>
    <dbReference type="NCBI Taxonomy" id="1220188"/>
    <lineage>
        <taxon>Eukaryota</taxon>
        <taxon>Fungi</taxon>
        <taxon>Dikarya</taxon>
        <taxon>Ascomycota</taxon>
        <taxon>Pezizomycotina</taxon>
        <taxon>Eurotiomycetes</taxon>
        <taxon>Eurotiomycetidae</taxon>
        <taxon>Eurotiales</taxon>
        <taxon>Aspergillaceae</taxon>
        <taxon>Aspergillus</taxon>
        <taxon>Aspergillus subgen. Circumdati</taxon>
    </lineage>
</organism>